<name>A0ABD5RU98_9EURY</name>
<gene>
    <name evidence="2" type="ORF">ACFPYI_22030</name>
</gene>
<dbReference type="RefSeq" id="WP_247421096.1">
    <property type="nucleotide sequence ID" value="NZ_JALLGW010000004.1"/>
</dbReference>
<comment type="caution">
    <text evidence="2">The sequence shown here is derived from an EMBL/GenBank/DDBJ whole genome shotgun (WGS) entry which is preliminary data.</text>
</comment>
<protein>
    <recommendedName>
        <fullName evidence="4">Lipoprotein</fullName>
    </recommendedName>
</protein>
<sequence length="277" mass="29439">MRRALPLAVVALVCLAGCGGLVGDGSSPASTSTPADVPTDSPLVNPPPGLSEDGVTGVQTLVDAHTDALDNRSFTERRSDRLLAANGTTLAATNSTGRVNDAHDRAATSYRLTGIPASSERYVPWFDQSVTRLDQWYNGSQFVLRGDGPNGTMYASVPPLGTPTWGPTTALERFYYAAESTRVSSENGSIEVQLDGVTGNWSIARVSVTVTDGTVTVTMTDDGRVTQYRTEFTGTLERAPNTTVEGEQVVEYTAVGETTVDRPEWVDSARNATTTIN</sequence>
<evidence type="ECO:0000313" key="3">
    <source>
        <dbReference type="Proteomes" id="UP001596099"/>
    </source>
</evidence>
<organism evidence="2 3">
    <name type="scientific">Halomarina salina</name>
    <dbReference type="NCBI Taxonomy" id="1872699"/>
    <lineage>
        <taxon>Archaea</taxon>
        <taxon>Methanobacteriati</taxon>
        <taxon>Methanobacteriota</taxon>
        <taxon>Stenosarchaea group</taxon>
        <taxon>Halobacteria</taxon>
        <taxon>Halobacteriales</taxon>
        <taxon>Natronomonadaceae</taxon>
        <taxon>Halomarina</taxon>
    </lineage>
</organism>
<evidence type="ECO:0008006" key="4">
    <source>
        <dbReference type="Google" id="ProtNLM"/>
    </source>
</evidence>
<feature type="region of interest" description="Disordered" evidence="1">
    <location>
        <begin position="26"/>
        <end position="52"/>
    </location>
</feature>
<keyword evidence="3" id="KW-1185">Reference proteome</keyword>
<evidence type="ECO:0000256" key="1">
    <source>
        <dbReference type="SAM" id="MobiDB-lite"/>
    </source>
</evidence>
<reference evidence="2 3" key="1">
    <citation type="journal article" date="2019" name="Int. J. Syst. Evol. Microbiol.">
        <title>The Global Catalogue of Microorganisms (GCM) 10K type strain sequencing project: providing services to taxonomists for standard genome sequencing and annotation.</title>
        <authorList>
            <consortium name="The Broad Institute Genomics Platform"/>
            <consortium name="The Broad Institute Genome Sequencing Center for Infectious Disease"/>
            <person name="Wu L."/>
            <person name="Ma J."/>
        </authorList>
    </citation>
    <scope>NUCLEOTIDE SEQUENCE [LARGE SCALE GENOMIC DNA]</scope>
    <source>
        <strain evidence="2 3">CGMCC 1.12543</strain>
    </source>
</reference>
<dbReference type="EMBL" id="JBHSQH010000009">
    <property type="protein sequence ID" value="MFC5974008.1"/>
    <property type="molecule type" value="Genomic_DNA"/>
</dbReference>
<accession>A0ABD5RU98</accession>
<dbReference type="AlphaFoldDB" id="A0ABD5RU98"/>
<proteinExistence type="predicted"/>
<evidence type="ECO:0000313" key="2">
    <source>
        <dbReference type="EMBL" id="MFC5974008.1"/>
    </source>
</evidence>
<dbReference type="Proteomes" id="UP001596099">
    <property type="component" value="Unassembled WGS sequence"/>
</dbReference>